<keyword evidence="1" id="KW-1133">Transmembrane helix</keyword>
<organism evidence="2 3">
    <name type="scientific">Trinickia dinghuensis</name>
    <dbReference type="NCBI Taxonomy" id="2291023"/>
    <lineage>
        <taxon>Bacteria</taxon>
        <taxon>Pseudomonadati</taxon>
        <taxon>Pseudomonadota</taxon>
        <taxon>Betaproteobacteria</taxon>
        <taxon>Burkholderiales</taxon>
        <taxon>Burkholderiaceae</taxon>
        <taxon>Trinickia</taxon>
    </lineage>
</organism>
<name>A0A3D8JRD2_9BURK</name>
<gene>
    <name evidence="2" type="ORF">DWV00_30135</name>
</gene>
<comment type="caution">
    <text evidence="2">The sequence shown here is derived from an EMBL/GenBank/DDBJ whole genome shotgun (WGS) entry which is preliminary data.</text>
</comment>
<evidence type="ECO:0000313" key="3">
    <source>
        <dbReference type="Proteomes" id="UP000256838"/>
    </source>
</evidence>
<reference evidence="2 3" key="1">
    <citation type="submission" date="2018-08" db="EMBL/GenBank/DDBJ databases">
        <title>Paraburkholderia sp. DHOM06 isolated from forest soil.</title>
        <authorList>
            <person name="Gao Z.-H."/>
            <person name="Qiu L.-H."/>
        </authorList>
    </citation>
    <scope>NUCLEOTIDE SEQUENCE [LARGE SCALE GENOMIC DNA]</scope>
    <source>
        <strain evidence="2 3">DHOM06</strain>
    </source>
</reference>
<feature type="transmembrane region" description="Helical" evidence="1">
    <location>
        <begin position="84"/>
        <end position="106"/>
    </location>
</feature>
<protein>
    <submittedName>
        <fullName evidence="2">Uncharacterized protein</fullName>
    </submittedName>
</protein>
<keyword evidence="1" id="KW-0812">Transmembrane</keyword>
<keyword evidence="1" id="KW-0472">Membrane</keyword>
<dbReference type="GO" id="GO:0016020">
    <property type="term" value="C:membrane"/>
    <property type="evidence" value="ECO:0007669"/>
    <property type="project" value="InterPro"/>
</dbReference>
<evidence type="ECO:0000256" key="1">
    <source>
        <dbReference type="SAM" id="Phobius"/>
    </source>
</evidence>
<dbReference type="AlphaFoldDB" id="A0A3D8JRD2"/>
<dbReference type="Proteomes" id="UP000256838">
    <property type="component" value="Unassembled WGS sequence"/>
</dbReference>
<dbReference type="OrthoDB" id="9101069at2"/>
<evidence type="ECO:0000313" key="2">
    <source>
        <dbReference type="EMBL" id="RDU95246.1"/>
    </source>
</evidence>
<dbReference type="Pfam" id="PF04279">
    <property type="entry name" value="IspA"/>
    <property type="match status" value="1"/>
</dbReference>
<feature type="transmembrane region" description="Helical" evidence="1">
    <location>
        <begin position="40"/>
        <end position="63"/>
    </location>
</feature>
<dbReference type="EMBL" id="QRGA01000021">
    <property type="protein sequence ID" value="RDU95246.1"/>
    <property type="molecule type" value="Genomic_DNA"/>
</dbReference>
<feature type="transmembrane region" description="Helical" evidence="1">
    <location>
        <begin position="112"/>
        <end position="130"/>
    </location>
</feature>
<proteinExistence type="predicted"/>
<keyword evidence="3" id="KW-1185">Reference proteome</keyword>
<sequence length="144" mass="16164">MAWSIFWRVLLSELCASAALMAICLVTPLRPVLYGSEWVLWHPTIAFGWFALLLLGSLLRGGNGLLYLAWGRLLGRPESFWRRLHGWAGGLYVVLAITNIVLAHAVPFRTWLQLKTFGPLFALIGFSVWASRNVTNARRAETTP</sequence>
<dbReference type="InterPro" id="IPR006008">
    <property type="entry name" value="YciB"/>
</dbReference>
<accession>A0A3D8JRD2</accession>